<dbReference type="GO" id="GO:0030424">
    <property type="term" value="C:axon"/>
    <property type="evidence" value="ECO:0007669"/>
    <property type="project" value="TreeGrafter"/>
</dbReference>
<keyword evidence="6" id="KW-0393">Immunoglobulin domain</keyword>
<dbReference type="GO" id="GO:0007411">
    <property type="term" value="P:axon guidance"/>
    <property type="evidence" value="ECO:0007669"/>
    <property type="project" value="TreeGrafter"/>
</dbReference>
<evidence type="ECO:0000259" key="8">
    <source>
        <dbReference type="PROSITE" id="PS50835"/>
    </source>
</evidence>
<dbReference type="GO" id="GO:0098632">
    <property type="term" value="F:cell-cell adhesion mediator activity"/>
    <property type="evidence" value="ECO:0007669"/>
    <property type="project" value="TreeGrafter"/>
</dbReference>
<keyword evidence="2" id="KW-0964">Secreted</keyword>
<dbReference type="SMART" id="SM00409">
    <property type="entry name" value="IG"/>
    <property type="match status" value="2"/>
</dbReference>
<feature type="signal peptide" evidence="7">
    <location>
        <begin position="1"/>
        <end position="30"/>
    </location>
</feature>
<dbReference type="InterPro" id="IPR013783">
    <property type="entry name" value="Ig-like_fold"/>
</dbReference>
<evidence type="ECO:0000256" key="1">
    <source>
        <dbReference type="ARBA" id="ARBA00004613"/>
    </source>
</evidence>
<dbReference type="GO" id="GO:0070593">
    <property type="term" value="P:dendrite self-avoidance"/>
    <property type="evidence" value="ECO:0007669"/>
    <property type="project" value="TreeGrafter"/>
</dbReference>
<dbReference type="InterPro" id="IPR007110">
    <property type="entry name" value="Ig-like_dom"/>
</dbReference>
<keyword evidence="10" id="KW-1185">Reference proteome</keyword>
<keyword evidence="4" id="KW-0677">Repeat</keyword>
<dbReference type="GO" id="GO:0005576">
    <property type="term" value="C:extracellular region"/>
    <property type="evidence" value="ECO:0007669"/>
    <property type="project" value="UniProtKB-SubCell"/>
</dbReference>
<dbReference type="PROSITE" id="PS50835">
    <property type="entry name" value="IG_LIKE"/>
    <property type="match status" value="2"/>
</dbReference>
<dbReference type="Proteomes" id="UP000594454">
    <property type="component" value="Chromosome 2"/>
</dbReference>
<evidence type="ECO:0000256" key="3">
    <source>
        <dbReference type="ARBA" id="ARBA00022729"/>
    </source>
</evidence>
<dbReference type="InterPro" id="IPR036179">
    <property type="entry name" value="Ig-like_dom_sf"/>
</dbReference>
<dbReference type="PANTHER" id="PTHR10075">
    <property type="entry name" value="BASIGIN RELATED"/>
    <property type="match status" value="1"/>
</dbReference>
<dbReference type="GO" id="GO:0005886">
    <property type="term" value="C:plasma membrane"/>
    <property type="evidence" value="ECO:0007669"/>
    <property type="project" value="TreeGrafter"/>
</dbReference>
<accession>A0A7R8UM06</accession>
<comment type="subcellular location">
    <subcellularLocation>
        <location evidence="1">Secreted</location>
    </subcellularLocation>
</comment>
<dbReference type="InterPro" id="IPR003599">
    <property type="entry name" value="Ig_sub"/>
</dbReference>
<feature type="domain" description="Ig-like" evidence="8">
    <location>
        <begin position="184"/>
        <end position="256"/>
    </location>
</feature>
<sequence>MQDIRMKEMKSMILVGLLLVLSIGEHEVHSRAIDDMDNSIQGAGNGFEVTNWVEMAEKPPATYKQQPGEPIELVCEVLGSPTPSVQWIHGSMPLNGLNDYKTNIVSEDNPASITRVRSVLYIPRAIAADTTFTCVGQSGGKTVFASTLVKRSIPALLAPYDAMASEKKTVKITHSYLIAFDLIGSNIVLPCRAYGHPRPEIYWTGKNGVINGQDPRMKVMPSGELLITDLKWEDMGNYKCVAQNSYGNDSVETFVYPVLKEE</sequence>
<evidence type="ECO:0000256" key="4">
    <source>
        <dbReference type="ARBA" id="ARBA00022737"/>
    </source>
</evidence>
<dbReference type="EMBL" id="LR899010">
    <property type="protein sequence ID" value="CAD7083338.1"/>
    <property type="molecule type" value="Genomic_DNA"/>
</dbReference>
<gene>
    <name evidence="9" type="ORF">HERILL_LOCUS6308</name>
</gene>
<evidence type="ECO:0000313" key="9">
    <source>
        <dbReference type="EMBL" id="CAD7083338.1"/>
    </source>
</evidence>
<reference evidence="9 10" key="1">
    <citation type="submission" date="2020-11" db="EMBL/GenBank/DDBJ databases">
        <authorList>
            <person name="Wallbank WR R."/>
            <person name="Pardo Diaz C."/>
            <person name="Kozak K."/>
            <person name="Martin S."/>
            <person name="Jiggins C."/>
            <person name="Moest M."/>
            <person name="Warren A I."/>
            <person name="Generalovic N T."/>
            <person name="Byers J.R.P. K."/>
            <person name="Montejo-Kovacevich G."/>
            <person name="Yen C E."/>
        </authorList>
    </citation>
    <scope>NUCLEOTIDE SEQUENCE [LARGE SCALE GENOMIC DNA]</scope>
</reference>
<dbReference type="OMA" id="QTADWED"/>
<name>A0A7R8UM06_HERIL</name>
<feature type="chain" id="PRO_5031319814" description="Ig-like domain-containing protein" evidence="7">
    <location>
        <begin position="31"/>
        <end position="262"/>
    </location>
</feature>
<feature type="domain" description="Ig-like" evidence="8">
    <location>
        <begin position="68"/>
        <end position="150"/>
    </location>
</feature>
<keyword evidence="3 7" id="KW-0732">Signal</keyword>
<dbReference type="Pfam" id="PF07679">
    <property type="entry name" value="I-set"/>
    <property type="match status" value="1"/>
</dbReference>
<dbReference type="OrthoDB" id="6138780at2759"/>
<dbReference type="Gene3D" id="2.60.40.10">
    <property type="entry name" value="Immunoglobulins"/>
    <property type="match status" value="2"/>
</dbReference>
<dbReference type="PANTHER" id="PTHR10075:SF109">
    <property type="entry name" value="NEURAL_ECTODERMAL DEVELOPMENT FACTOR IMP-L2"/>
    <property type="match status" value="1"/>
</dbReference>
<proteinExistence type="predicted"/>
<evidence type="ECO:0000313" key="10">
    <source>
        <dbReference type="Proteomes" id="UP000594454"/>
    </source>
</evidence>
<dbReference type="InParanoid" id="A0A7R8UM06"/>
<dbReference type="Pfam" id="PF13927">
    <property type="entry name" value="Ig_3"/>
    <property type="match status" value="1"/>
</dbReference>
<dbReference type="FunCoup" id="A0A7R8UM06">
    <property type="interactions" value="47"/>
</dbReference>
<dbReference type="SUPFAM" id="SSF48726">
    <property type="entry name" value="Immunoglobulin"/>
    <property type="match status" value="2"/>
</dbReference>
<dbReference type="FunFam" id="2.60.40.10:FF:001749">
    <property type="entry name" value="Neural/ectodermal development factor IMP-L2"/>
    <property type="match status" value="1"/>
</dbReference>
<dbReference type="GO" id="GO:0007156">
    <property type="term" value="P:homophilic cell adhesion via plasma membrane adhesion molecules"/>
    <property type="evidence" value="ECO:0007669"/>
    <property type="project" value="TreeGrafter"/>
</dbReference>
<evidence type="ECO:0000256" key="5">
    <source>
        <dbReference type="ARBA" id="ARBA00023157"/>
    </source>
</evidence>
<protein>
    <recommendedName>
        <fullName evidence="8">Ig-like domain-containing protein</fullName>
    </recommendedName>
</protein>
<dbReference type="SMART" id="SM00408">
    <property type="entry name" value="IGc2"/>
    <property type="match status" value="2"/>
</dbReference>
<dbReference type="AlphaFoldDB" id="A0A7R8UM06"/>
<keyword evidence="5" id="KW-1015">Disulfide bond</keyword>
<evidence type="ECO:0000256" key="6">
    <source>
        <dbReference type="ARBA" id="ARBA00023319"/>
    </source>
</evidence>
<dbReference type="InterPro" id="IPR003598">
    <property type="entry name" value="Ig_sub2"/>
</dbReference>
<dbReference type="SMR" id="A0A7R8UM06"/>
<evidence type="ECO:0000256" key="7">
    <source>
        <dbReference type="SAM" id="SignalP"/>
    </source>
</evidence>
<evidence type="ECO:0000256" key="2">
    <source>
        <dbReference type="ARBA" id="ARBA00022525"/>
    </source>
</evidence>
<dbReference type="InterPro" id="IPR013098">
    <property type="entry name" value="Ig_I-set"/>
</dbReference>
<organism evidence="9 10">
    <name type="scientific">Hermetia illucens</name>
    <name type="common">Black soldier fly</name>
    <dbReference type="NCBI Taxonomy" id="343691"/>
    <lineage>
        <taxon>Eukaryota</taxon>
        <taxon>Metazoa</taxon>
        <taxon>Ecdysozoa</taxon>
        <taxon>Arthropoda</taxon>
        <taxon>Hexapoda</taxon>
        <taxon>Insecta</taxon>
        <taxon>Pterygota</taxon>
        <taxon>Neoptera</taxon>
        <taxon>Endopterygota</taxon>
        <taxon>Diptera</taxon>
        <taxon>Brachycera</taxon>
        <taxon>Stratiomyomorpha</taxon>
        <taxon>Stratiomyidae</taxon>
        <taxon>Hermetiinae</taxon>
        <taxon>Hermetia</taxon>
    </lineage>
</organism>